<dbReference type="InterPro" id="IPR023210">
    <property type="entry name" value="NADP_OxRdtase_dom"/>
</dbReference>
<dbReference type="EMBL" id="JBBJCI010000035">
    <property type="protein sequence ID" value="KAK7253346.1"/>
    <property type="molecule type" value="Genomic_DNA"/>
</dbReference>
<sequence>MAETSPRKKAKTGAKAAPLDLSGPPLSWTATLNNGVAMPVVGFGTYKLKEGEAGSAIKHALAAGYRLLDTAHVYCGGKMEPIVGKAKTEDVFLITKQWRGFHGHAETTKCLNQSLSRLKVDKVDLLLMHWPGPGYSAMGRSKERIAKEGIECYFKKGHEDIAAVRLETWRAMEDAYLAGKCGAIGVSNFSADHLRKLLEWEGLRVKPAVLQNELHPYLQQKDVVELCAEHDILVQAYASLGGQDSAAKHWVELDRPPLLEHPAAAAAAKAHGATPAAVLLRWAVQKGYAVIPKSRDKGRIRANTELGFVLDDAEMAALDALDLGGMKGRLCWRKDELRMMEFP</sequence>
<dbReference type="PROSITE" id="PS00063">
    <property type="entry name" value="ALDOKETO_REDUCTASE_3"/>
    <property type="match status" value="1"/>
</dbReference>
<dbReference type="InterPro" id="IPR020471">
    <property type="entry name" value="AKR"/>
</dbReference>
<dbReference type="InterPro" id="IPR018170">
    <property type="entry name" value="Aldo/ket_reductase_CS"/>
</dbReference>
<evidence type="ECO:0000259" key="4">
    <source>
        <dbReference type="Pfam" id="PF00248"/>
    </source>
</evidence>
<gene>
    <name evidence="5" type="ORF">SO694_00001452</name>
</gene>
<dbReference type="Gene3D" id="3.20.20.100">
    <property type="entry name" value="NADP-dependent oxidoreductase domain"/>
    <property type="match status" value="1"/>
</dbReference>
<dbReference type="Proteomes" id="UP001363151">
    <property type="component" value="Unassembled WGS sequence"/>
</dbReference>
<comment type="caution">
    <text evidence="5">The sequence shown here is derived from an EMBL/GenBank/DDBJ whole genome shotgun (WGS) entry which is preliminary data.</text>
</comment>
<evidence type="ECO:0000256" key="3">
    <source>
        <dbReference type="ARBA" id="ARBA00023002"/>
    </source>
</evidence>
<keyword evidence="3" id="KW-0560">Oxidoreductase</keyword>
<proteinExistence type="inferred from homology"/>
<keyword evidence="2" id="KW-0521">NADP</keyword>
<organism evidence="5 6">
    <name type="scientific">Aureococcus anophagefferens</name>
    <name type="common">Harmful bloom alga</name>
    <dbReference type="NCBI Taxonomy" id="44056"/>
    <lineage>
        <taxon>Eukaryota</taxon>
        <taxon>Sar</taxon>
        <taxon>Stramenopiles</taxon>
        <taxon>Ochrophyta</taxon>
        <taxon>Pelagophyceae</taxon>
        <taxon>Pelagomonadales</taxon>
        <taxon>Pelagomonadaceae</taxon>
        <taxon>Aureococcus</taxon>
    </lineage>
</organism>
<name>A0ABR1GBZ6_AURAN</name>
<dbReference type="PIRSF" id="PIRSF000097">
    <property type="entry name" value="AKR"/>
    <property type="match status" value="1"/>
</dbReference>
<dbReference type="SUPFAM" id="SSF51430">
    <property type="entry name" value="NAD(P)-linked oxidoreductase"/>
    <property type="match status" value="1"/>
</dbReference>
<evidence type="ECO:0000256" key="1">
    <source>
        <dbReference type="ARBA" id="ARBA00007905"/>
    </source>
</evidence>
<evidence type="ECO:0000313" key="6">
    <source>
        <dbReference type="Proteomes" id="UP001363151"/>
    </source>
</evidence>
<dbReference type="PANTHER" id="PTHR43827">
    <property type="entry name" value="2,5-DIKETO-D-GLUCONIC ACID REDUCTASE"/>
    <property type="match status" value="1"/>
</dbReference>
<comment type="similarity">
    <text evidence="1">Belongs to the aldo/keto reductase family.</text>
</comment>
<accession>A0ABR1GBZ6</accession>
<dbReference type="PRINTS" id="PR00069">
    <property type="entry name" value="ALDKETRDTASE"/>
</dbReference>
<feature type="domain" description="NADP-dependent oxidoreductase" evidence="4">
    <location>
        <begin position="42"/>
        <end position="322"/>
    </location>
</feature>
<evidence type="ECO:0000256" key="2">
    <source>
        <dbReference type="ARBA" id="ARBA00022857"/>
    </source>
</evidence>
<dbReference type="InterPro" id="IPR036812">
    <property type="entry name" value="NAD(P)_OxRdtase_dom_sf"/>
</dbReference>
<reference evidence="5 6" key="1">
    <citation type="submission" date="2024-03" db="EMBL/GenBank/DDBJ databases">
        <title>Aureococcus anophagefferens CCMP1851 and Kratosvirus quantuckense: Draft genome of a second virus-susceptible host strain in the model system.</title>
        <authorList>
            <person name="Chase E."/>
            <person name="Truchon A.R."/>
            <person name="Schepens W."/>
            <person name="Wilhelm S.W."/>
        </authorList>
    </citation>
    <scope>NUCLEOTIDE SEQUENCE [LARGE SCALE GENOMIC DNA]</scope>
    <source>
        <strain evidence="5 6">CCMP1851</strain>
    </source>
</reference>
<keyword evidence="6" id="KW-1185">Reference proteome</keyword>
<evidence type="ECO:0000313" key="5">
    <source>
        <dbReference type="EMBL" id="KAK7253346.1"/>
    </source>
</evidence>
<dbReference type="PANTHER" id="PTHR43827:SF3">
    <property type="entry name" value="NADP-DEPENDENT OXIDOREDUCTASE DOMAIN-CONTAINING PROTEIN"/>
    <property type="match status" value="1"/>
</dbReference>
<dbReference type="CDD" id="cd19071">
    <property type="entry name" value="AKR_AKR1-5-like"/>
    <property type="match status" value="1"/>
</dbReference>
<protein>
    <submittedName>
        <fullName evidence="5">Aldo-keto reductase</fullName>
    </submittedName>
</protein>
<dbReference type="Pfam" id="PF00248">
    <property type="entry name" value="Aldo_ket_red"/>
    <property type="match status" value="1"/>
</dbReference>